<dbReference type="InParanoid" id="A0A0H2S724"/>
<evidence type="ECO:0000256" key="2">
    <source>
        <dbReference type="SAM" id="MobiDB-lite"/>
    </source>
</evidence>
<dbReference type="Pfam" id="PF08385">
    <property type="entry name" value="DHC_N1"/>
    <property type="match status" value="1"/>
</dbReference>
<comment type="similarity">
    <text evidence="1">Belongs to the dynein heavy chain family.</text>
</comment>
<dbReference type="EMBL" id="KQ085883">
    <property type="protein sequence ID" value="KLO20017.1"/>
    <property type="molecule type" value="Genomic_DNA"/>
</dbReference>
<feature type="region of interest" description="Disordered" evidence="2">
    <location>
        <begin position="1"/>
        <end position="43"/>
    </location>
</feature>
<evidence type="ECO:0000313" key="5">
    <source>
        <dbReference type="Proteomes" id="UP000053477"/>
    </source>
</evidence>
<organism evidence="4 5">
    <name type="scientific">Schizopora paradoxa</name>
    <dbReference type="NCBI Taxonomy" id="27342"/>
    <lineage>
        <taxon>Eukaryota</taxon>
        <taxon>Fungi</taxon>
        <taxon>Dikarya</taxon>
        <taxon>Basidiomycota</taxon>
        <taxon>Agaricomycotina</taxon>
        <taxon>Agaricomycetes</taxon>
        <taxon>Hymenochaetales</taxon>
        <taxon>Schizoporaceae</taxon>
        <taxon>Schizopora</taxon>
    </lineage>
</organism>
<sequence length="1187" mass="135894">MNGSTNGPHAGASSSSSLNVNGNGTNGILTPNPDGTTPPGTLTPTVTFDASLMRAFLLSLLPALLNASREELEDSLFDAEFEERVSRFASEGGGPLYVVKVKGESEEDAPPVYAYYLTPTLTHSASHVITIALIKRGPTLDQSIPLSAQLLFTNLFGGDDTPYESLHSLVSGALKPHFDAFVGARGGGKESDSKMGIPMTKKKFAELELSLLHLQQNVEIPETHLIIHPVIQRAVEQAQANGVRPNINQIPARTLNDSSFLNTLHAHVNTWIKSIQAVTKLSRDVSSGTASQEINFWQSLERALEGIENQLRSDEVNMVMDCLRNAKRFHATVGFLADTGLKDATDIVHKYNQLMKDFPLDELLSAPDLDKIQEALSLIFGHINRKLKLSPYPIRRALPLVEAISRDFNEQLLRVLTSHRLAYQPYDNFERLLNQTMLIFRVWDDEMKDFTNVARDVTRKRGERFIPIKIQAAHAKLQERMRYLREWRKQHEQLAVMTGPTKGLGAVGKEVGGMDMEEEVKEAYEVVKSIDILDVSTEGTEIWVTAENAYNERVARVENQIISRLRDRLGTARNANEMFRVFSKFNALFVRPKIRGAIQEYQTQLIDSVKEDIKRLHDKFKTQYRYSEAYHMSQMRDLPPIAGAIIWAKQIDRQLMTYMKRVEDVLGKGWELYAEGQKLQSESVAFRKKLDTRPVFDAWLHDINRRDLGVNGRLFEILRLRGGGFQLAVNFDPQIITLFKEVRNLLWLNFQVPHATTNLAKDAKRVYPHAVSLMETVRTYSQTLDLIEENKGIEWLVAEYRNESQRMITRGMNIRWDYFVNQYDTARYVSSADGRDNRHVQFVREFASGVSILQDKTNSLIDLYKEIMRSVEDLATCPYTSDAFSELLSKVQAAIDRLNLEGYANLEYWVAELDKKIEAILLRRLVTTMQLWCTEFDRTDDDTRRDTVVLRDITNKRRNDKRIKEEKVLDGHLTLKPIIHEIRIQNQVIFLDPPIEYARETWIRQLHDWLGIVCRQRRIQSSRYEIGLQMQAGHNAETTYTSLLTHFTDSTLERPFALIESKVQQLKDYVAKWLQFQSLWDLEAEYVFNRLGDSLALWQQLLTEIKKARSTFDTSETQKSFGACVINYEQVQARVNAKYDAWQRDILSRFGVKLGNAMKDLHATILKARTDLEHQSIEGLIGGSRRF</sequence>
<dbReference type="PANTHER" id="PTHR46532:SF4">
    <property type="entry name" value="AAA+ ATPASE DOMAIN-CONTAINING PROTEIN"/>
    <property type="match status" value="1"/>
</dbReference>
<accession>A0A0H2S724</accession>
<reference evidence="4 5" key="1">
    <citation type="submission" date="2015-04" db="EMBL/GenBank/DDBJ databases">
        <title>Complete genome sequence of Schizopora paradoxa KUC8140, a cosmopolitan wood degrader in East Asia.</title>
        <authorList>
            <consortium name="DOE Joint Genome Institute"/>
            <person name="Min B."/>
            <person name="Park H."/>
            <person name="Jang Y."/>
            <person name="Kim J.-J."/>
            <person name="Kim K.H."/>
            <person name="Pangilinan J."/>
            <person name="Lipzen A."/>
            <person name="Riley R."/>
            <person name="Grigoriev I.V."/>
            <person name="Spatafora J.W."/>
            <person name="Choi I.-G."/>
        </authorList>
    </citation>
    <scope>NUCLEOTIDE SEQUENCE [LARGE SCALE GENOMIC DNA]</scope>
    <source>
        <strain evidence="4 5">KUC8140</strain>
    </source>
</reference>
<keyword evidence="5" id="KW-1185">Reference proteome</keyword>
<dbReference type="GO" id="GO:0045505">
    <property type="term" value="F:dynein intermediate chain binding"/>
    <property type="evidence" value="ECO:0007669"/>
    <property type="project" value="InterPro"/>
</dbReference>
<dbReference type="AlphaFoldDB" id="A0A0H2S724"/>
<name>A0A0H2S724_9AGAM</name>
<gene>
    <name evidence="4" type="ORF">SCHPADRAFT_817104</name>
</gene>
<dbReference type="PANTHER" id="PTHR46532">
    <property type="entry name" value="MALE FERTILITY FACTOR KL5"/>
    <property type="match status" value="1"/>
</dbReference>
<dbReference type="STRING" id="27342.A0A0H2S724"/>
<dbReference type="Proteomes" id="UP000053477">
    <property type="component" value="Unassembled WGS sequence"/>
</dbReference>
<protein>
    <submittedName>
        <fullName evidence="4">Cytoplasmic dynein heavy chain 1</fullName>
    </submittedName>
</protein>
<dbReference type="OrthoDB" id="447173at2759"/>
<evidence type="ECO:0000313" key="4">
    <source>
        <dbReference type="EMBL" id="KLO20017.1"/>
    </source>
</evidence>
<proteinExistence type="inferred from homology"/>
<dbReference type="GO" id="GO:0007018">
    <property type="term" value="P:microtubule-based movement"/>
    <property type="evidence" value="ECO:0007669"/>
    <property type="project" value="InterPro"/>
</dbReference>
<evidence type="ECO:0000259" key="3">
    <source>
        <dbReference type="Pfam" id="PF08385"/>
    </source>
</evidence>
<dbReference type="GO" id="GO:0051959">
    <property type="term" value="F:dynein light intermediate chain binding"/>
    <property type="evidence" value="ECO:0007669"/>
    <property type="project" value="InterPro"/>
</dbReference>
<dbReference type="InterPro" id="IPR026983">
    <property type="entry name" value="DHC"/>
</dbReference>
<dbReference type="GO" id="GO:0005858">
    <property type="term" value="C:axonemal dynein complex"/>
    <property type="evidence" value="ECO:0007669"/>
    <property type="project" value="TreeGrafter"/>
</dbReference>
<evidence type="ECO:0000256" key="1">
    <source>
        <dbReference type="ARBA" id="ARBA00008887"/>
    </source>
</evidence>
<dbReference type="InterPro" id="IPR013594">
    <property type="entry name" value="Dynein_heavy_tail"/>
</dbReference>
<feature type="domain" description="Dynein heavy chain tail" evidence="3">
    <location>
        <begin position="261"/>
        <end position="823"/>
    </location>
</feature>